<accession>A0AA38VC84</accession>
<name>A0AA38VC84_9PEZI</name>
<dbReference type="Gene3D" id="3.90.25.10">
    <property type="entry name" value="UDP-galactose 4-epimerase, domain 1"/>
    <property type="match status" value="1"/>
</dbReference>
<feature type="domain" description="NmrA-like" evidence="4">
    <location>
        <begin position="4"/>
        <end position="251"/>
    </location>
</feature>
<dbReference type="GO" id="GO:0016491">
    <property type="term" value="F:oxidoreductase activity"/>
    <property type="evidence" value="ECO:0007669"/>
    <property type="project" value="UniProtKB-KW"/>
</dbReference>
<keyword evidence="3" id="KW-0560">Oxidoreductase</keyword>
<dbReference type="PANTHER" id="PTHR47706">
    <property type="entry name" value="NMRA-LIKE FAMILY PROTEIN"/>
    <property type="match status" value="1"/>
</dbReference>
<reference evidence="5" key="1">
    <citation type="submission" date="2022-07" db="EMBL/GenBank/DDBJ databases">
        <title>Fungi with potential for degradation of polypropylene.</title>
        <authorList>
            <person name="Gostincar C."/>
        </authorList>
    </citation>
    <scope>NUCLEOTIDE SEQUENCE</scope>
    <source>
        <strain evidence="5">EXF-13308</strain>
    </source>
</reference>
<evidence type="ECO:0000256" key="1">
    <source>
        <dbReference type="ARBA" id="ARBA00005725"/>
    </source>
</evidence>
<dbReference type="InterPro" id="IPR008030">
    <property type="entry name" value="NmrA-like"/>
</dbReference>
<dbReference type="Gene3D" id="3.40.50.720">
    <property type="entry name" value="NAD(P)-binding Rossmann-like Domain"/>
    <property type="match status" value="1"/>
</dbReference>
<dbReference type="PANTHER" id="PTHR47706:SF4">
    <property type="entry name" value="NMRA-LIKE DOMAIN-CONTAINING PROTEIN"/>
    <property type="match status" value="1"/>
</dbReference>
<dbReference type="InterPro" id="IPR051609">
    <property type="entry name" value="NmrA/Isoflavone_reductase-like"/>
</dbReference>
<sequence length="338" mass="37893">MVIVAVAGGLGDVGRTIVEEIVRRKDHKIYVISRKNKPGIPPREVPENFPLVLGVDYAVPSEVRRVLREYDINTVISAMNLHWPGAAESQINLIRAAAESGVVRRFIPSEFNIDYSCSEERMPYPPRKSFLQAEEELRLHPQLTYTLIRNGYFMDYLGLPFTETNLHPLYCVLDLQVGKAVLPGDGNQHVVFTHTRQVASCVNELLKLPGDDWPRESAIIGERITTKQLVEVAESITGRIFETSYDDIAALRQGCTTELPSNKACYAYFPRGREDLETVICTMMVGMASGVFDIQGTNLESLLPSLKPILLEPFLRQCWSKAQGSALSRTLNEVKLPM</sequence>
<dbReference type="Proteomes" id="UP001174694">
    <property type="component" value="Unassembled WGS sequence"/>
</dbReference>
<dbReference type="AlphaFoldDB" id="A0AA38VC84"/>
<evidence type="ECO:0000256" key="2">
    <source>
        <dbReference type="ARBA" id="ARBA00022857"/>
    </source>
</evidence>
<comment type="similarity">
    <text evidence="1">Belongs to the NmrA-type oxidoreductase family. Isoflavone reductase subfamily.</text>
</comment>
<proteinExistence type="inferred from homology"/>
<dbReference type="InterPro" id="IPR036291">
    <property type="entry name" value="NAD(P)-bd_dom_sf"/>
</dbReference>
<organism evidence="5 6">
    <name type="scientific">Pleurostoma richardsiae</name>
    <dbReference type="NCBI Taxonomy" id="41990"/>
    <lineage>
        <taxon>Eukaryota</taxon>
        <taxon>Fungi</taxon>
        <taxon>Dikarya</taxon>
        <taxon>Ascomycota</taxon>
        <taxon>Pezizomycotina</taxon>
        <taxon>Sordariomycetes</taxon>
        <taxon>Sordariomycetidae</taxon>
        <taxon>Calosphaeriales</taxon>
        <taxon>Pleurostomataceae</taxon>
        <taxon>Pleurostoma</taxon>
    </lineage>
</organism>
<comment type="caution">
    <text evidence="5">The sequence shown here is derived from an EMBL/GenBank/DDBJ whole genome shotgun (WGS) entry which is preliminary data.</text>
</comment>
<dbReference type="SUPFAM" id="SSF51735">
    <property type="entry name" value="NAD(P)-binding Rossmann-fold domains"/>
    <property type="match status" value="1"/>
</dbReference>
<keyword evidence="2" id="KW-0521">NADP</keyword>
<evidence type="ECO:0000313" key="5">
    <source>
        <dbReference type="EMBL" id="KAJ9136941.1"/>
    </source>
</evidence>
<dbReference type="EMBL" id="JANBVO010000037">
    <property type="protein sequence ID" value="KAJ9136941.1"/>
    <property type="molecule type" value="Genomic_DNA"/>
</dbReference>
<evidence type="ECO:0000313" key="6">
    <source>
        <dbReference type="Proteomes" id="UP001174694"/>
    </source>
</evidence>
<dbReference type="Pfam" id="PF05368">
    <property type="entry name" value="NmrA"/>
    <property type="match status" value="1"/>
</dbReference>
<gene>
    <name evidence="5" type="ORF">NKR23_g9560</name>
</gene>
<protein>
    <recommendedName>
        <fullName evidence="4">NmrA-like domain-containing protein</fullName>
    </recommendedName>
</protein>
<keyword evidence="6" id="KW-1185">Reference proteome</keyword>
<evidence type="ECO:0000256" key="3">
    <source>
        <dbReference type="ARBA" id="ARBA00023002"/>
    </source>
</evidence>
<evidence type="ECO:0000259" key="4">
    <source>
        <dbReference type="Pfam" id="PF05368"/>
    </source>
</evidence>